<dbReference type="RefSeq" id="WP_184018431.1">
    <property type="nucleotide sequence ID" value="NZ_JACHFD010000009.1"/>
</dbReference>
<proteinExistence type="predicted"/>
<reference evidence="2 3" key="1">
    <citation type="submission" date="2020-08" db="EMBL/GenBank/DDBJ databases">
        <title>Genomic Encyclopedia of Type Strains, Phase IV (KMG-IV): sequencing the most valuable type-strain genomes for metagenomic binning, comparative biology and taxonomic classification.</title>
        <authorList>
            <person name="Goeker M."/>
        </authorList>
    </citation>
    <scope>NUCLEOTIDE SEQUENCE [LARGE SCALE GENOMIC DNA]</scope>
    <source>
        <strain evidence="2 3">YC6886</strain>
    </source>
</reference>
<feature type="transmembrane region" description="Helical" evidence="1">
    <location>
        <begin position="91"/>
        <end position="109"/>
    </location>
</feature>
<feature type="transmembrane region" description="Helical" evidence="1">
    <location>
        <begin position="6"/>
        <end position="23"/>
    </location>
</feature>
<name>A0A840V1K7_9BACT</name>
<dbReference type="Proteomes" id="UP000557717">
    <property type="component" value="Unassembled WGS sequence"/>
</dbReference>
<sequence length="181" mass="20198">MARLLMLVSLMTLIAAAVARWWFWGRIRDQGRRIPCEMSVAELGNALGVPAGRSGELRDAAALGSALREAGLKLMEMEGIAEAKRRRIGWWNLRILPALVAVVLVFSAVSRWAPFAWVLAVGMLVMAGHVAVRMSGVGVELEAVKRGHMELRKKVRLRRVDEEEAILRCARASVWETIFPW</sequence>
<comment type="caution">
    <text evidence="2">The sequence shown here is derived from an EMBL/GenBank/DDBJ whole genome shotgun (WGS) entry which is preliminary data.</text>
</comment>
<keyword evidence="1" id="KW-0472">Membrane</keyword>
<keyword evidence="3" id="KW-1185">Reference proteome</keyword>
<evidence type="ECO:0000313" key="3">
    <source>
        <dbReference type="Proteomes" id="UP000557717"/>
    </source>
</evidence>
<gene>
    <name evidence="2" type="ORF">HNR46_002114</name>
</gene>
<feature type="transmembrane region" description="Helical" evidence="1">
    <location>
        <begin position="115"/>
        <end position="132"/>
    </location>
</feature>
<dbReference type="EMBL" id="JACHFD010000009">
    <property type="protein sequence ID" value="MBB5351875.1"/>
    <property type="molecule type" value="Genomic_DNA"/>
</dbReference>
<keyword evidence="1" id="KW-0812">Transmembrane</keyword>
<protein>
    <submittedName>
        <fullName evidence="2">Uncharacterized protein</fullName>
    </submittedName>
</protein>
<organism evidence="2 3">
    <name type="scientific">Haloferula luteola</name>
    <dbReference type="NCBI Taxonomy" id="595692"/>
    <lineage>
        <taxon>Bacteria</taxon>
        <taxon>Pseudomonadati</taxon>
        <taxon>Verrucomicrobiota</taxon>
        <taxon>Verrucomicrobiia</taxon>
        <taxon>Verrucomicrobiales</taxon>
        <taxon>Verrucomicrobiaceae</taxon>
        <taxon>Haloferula</taxon>
    </lineage>
</organism>
<evidence type="ECO:0000256" key="1">
    <source>
        <dbReference type="SAM" id="Phobius"/>
    </source>
</evidence>
<accession>A0A840V1K7</accession>
<dbReference type="AlphaFoldDB" id="A0A840V1K7"/>
<keyword evidence="1" id="KW-1133">Transmembrane helix</keyword>
<evidence type="ECO:0000313" key="2">
    <source>
        <dbReference type="EMBL" id="MBB5351875.1"/>
    </source>
</evidence>